<feature type="compositionally biased region" description="Basic residues" evidence="7">
    <location>
        <begin position="1727"/>
        <end position="1736"/>
    </location>
</feature>
<sequence>MKVSNEKECKNLEKNVEEKSHQHKELLLEKCNLEEQVKSLEKNVKEMQNKINKREFEIREVMVKNMDLRTDLKRSKNKSNNETVLCRAELRETKRKLQDVEEALETVRDSEEKYKERLKELQAEYSESEQKLMDEIQTLQESNRQLKLMMEETQSDRDAGMSQLMTQLDEAKQMIGDKEEALEKMKRLEMEAQERIIEIEDVREKDKRLAQKEISNLMEKLDETKAELQRVKQSMSSETSTLQTELEEVHRKLEMCECTIRELREVEEQLRSKVRSLESLERHAKEDEEEINELKEQNESLHARLASQASENTTKLASLERSLHVIKVEKAELESELETMTEANERLQTQTYSLQTENERIRELQEKNTSLQTKLNSMKESNRKEVSDLEEILQQTRKARQDLEKEMDGLKNSEVRLNQRVARLEQDLDDREQMYKTQLSRLQDDNKTLHSRIQSSKGQSSSEVALLKLEIDTLHQEGQRSEQARQDMESEIENLRVSEAQLKREVFDLKAEKDEVVRKFEDEITCVKEENRDLKVACENVQGQSSSEVAILRSELKTLKRREEEKESSYEQLKASEQKLKKQLVEADMKKAKEDDRWQQTVSQLEVENKTLKDELNKEKAVGSVDSKELSDVKSQLVTLQGKYQSLEEKEMSLMKRLREAEGSLIKEKESHNKETRIFSMDIAKLKKEVESLTKENKSLISERCAIQAKASDLSEASREKEEMQNKARGLEEDLKQTDEERGKMERMLAEEREVAAKQEKTISDLQSTCSMLEEQVADLENLSDRLEQNLRESLEKSQKLEKELEGEKERSESMAKKMDKDLEAERMKLSALEAREADRKQKMDEEREAFKEAQRQQEEEREELNGDIQHWQEQSENYREQALKLAQQLAEMQTNGAKLEKDLRTLREKFAAERKDSDNLTSELASILDKFEETKATNYKLTTCLEKAIEKGEELKDAKSTLETEKDALHNQYSVEKIKLKGMMSQQTKLIDFLQAKVADPPKKKKRRLFGKSGKDKQTPESNMLFPMQYKELQEMLDYEMSKNAGLEKILEETRKELQAVKSATLKSQSSNSSSYLSLSSDISMSSALSDASTVLSAIVLSPTNQPSRDSLPTPVKGPFTRSKRKNIAQNTRASKRIKERMKHNIPHRFANILNMKPTKCAVCVDTVHFGRHASKCQECNLVCHPKCASALPHTCGLPFQFVRHFSEALHHQTDSPVTTFNSTTESSVLMRSQGWMKVRGSVELSWDKKWVTLDGPQLLLFDREHLKETSKPSKTFDLQPKEGWVSVHAGITPAELPNTVPSDIPFVIRLEHHIPSQSYFPAGDNVLYLMAPTFPEKQRWVAVLENVVALNGFGAAEVKRQTASIHSNTILSLENDNKLDINCTLVLDEELLLVGCDEGLFVMNLKKFSNPLAQLLGVGSLYQMKYIPQLVSVIIIAGELRKLGYVEAPHLIVQARDAPKKDTYIKCTSIASIEDCHLFAIEEINSSIYLCAAQPQKISILKYNYDSKQFVVKKELPTAETCSCLLFSQTGKLLAGMDRFYQVELSHYQADEFLDSNDPSLAHAINSTSDMNSFPVAALQVAAPDEREEFLLCFHEFALFVDANGHRTREEDLEWSRLPLSVTFREPYLFITHFNCLEVLEIKPYAQKDLPGAHTFVEMPIPRFVGFAISEGAIYVTSSNSQKVELVCVLGNLIDTISDEDNHDTTITMDTSEETPKTARTSGHVVRRSSRISLKRNLEDTTDSSNPKLSRTLSGASGRSNTSFRAAVASSGLRRSTRLAGTSSSEDEVNMLCGSLKMLSKGNGRSKVGK</sequence>
<keyword evidence="2" id="KW-0479">Metal-binding</keyword>
<dbReference type="Gene3D" id="3.30.60.20">
    <property type="match status" value="1"/>
</dbReference>
<dbReference type="SMART" id="SM00036">
    <property type="entry name" value="CNH"/>
    <property type="match status" value="1"/>
</dbReference>
<dbReference type="OrthoDB" id="5919042at2759"/>
<feature type="coiled-coil region" evidence="6">
    <location>
        <begin position="87"/>
        <end position="434"/>
    </location>
</feature>
<evidence type="ECO:0000313" key="12">
    <source>
        <dbReference type="Proteomes" id="UP001152320"/>
    </source>
</evidence>
<feature type="region of interest" description="Disordered" evidence="7">
    <location>
        <begin position="1004"/>
        <end position="1023"/>
    </location>
</feature>
<feature type="region of interest" description="Disordered" evidence="7">
    <location>
        <begin position="1105"/>
        <end position="1132"/>
    </location>
</feature>
<evidence type="ECO:0000259" key="9">
    <source>
        <dbReference type="PROSITE" id="PS50081"/>
    </source>
</evidence>
<dbReference type="PANTHER" id="PTHR22988:SF71">
    <property type="entry name" value="CITRON RHO-INTERACTING KINASE"/>
    <property type="match status" value="1"/>
</dbReference>
<evidence type="ECO:0000259" key="10">
    <source>
        <dbReference type="PROSITE" id="PS50219"/>
    </source>
</evidence>
<name>A0A9Q1CEX2_HOLLE</name>
<comment type="catalytic activity">
    <reaction evidence="4">
        <text>L-threonyl-[protein] + ATP = O-phospho-L-threonyl-[protein] + ADP + H(+)</text>
        <dbReference type="Rhea" id="RHEA:46608"/>
        <dbReference type="Rhea" id="RHEA-COMP:11060"/>
        <dbReference type="Rhea" id="RHEA-COMP:11605"/>
        <dbReference type="ChEBI" id="CHEBI:15378"/>
        <dbReference type="ChEBI" id="CHEBI:30013"/>
        <dbReference type="ChEBI" id="CHEBI:30616"/>
        <dbReference type="ChEBI" id="CHEBI:61977"/>
        <dbReference type="ChEBI" id="CHEBI:456216"/>
        <dbReference type="EC" id="2.7.11.1"/>
    </reaction>
</comment>
<evidence type="ECO:0000256" key="5">
    <source>
        <dbReference type="ARBA" id="ARBA00048679"/>
    </source>
</evidence>
<evidence type="ECO:0000256" key="1">
    <source>
        <dbReference type="ARBA" id="ARBA00022553"/>
    </source>
</evidence>
<keyword evidence="3" id="KW-0862">Zinc</keyword>
<dbReference type="Pfam" id="PF00780">
    <property type="entry name" value="CNH"/>
    <property type="match status" value="1"/>
</dbReference>
<dbReference type="InterPro" id="IPR002219">
    <property type="entry name" value="PKC_DAG/PE"/>
</dbReference>
<evidence type="ECO:0000256" key="6">
    <source>
        <dbReference type="SAM" id="Coils"/>
    </source>
</evidence>
<dbReference type="SUPFAM" id="SSF90257">
    <property type="entry name" value="Myosin rod fragments"/>
    <property type="match status" value="1"/>
</dbReference>
<dbReference type="Proteomes" id="UP001152320">
    <property type="component" value="Chromosome 4"/>
</dbReference>
<keyword evidence="11" id="KW-0418">Kinase</keyword>
<feature type="region of interest" description="Disordered" evidence="7">
    <location>
        <begin position="711"/>
        <end position="743"/>
    </location>
</feature>
<keyword evidence="12" id="KW-1185">Reference proteome</keyword>
<protein>
    <submittedName>
        <fullName evidence="11">Citron Rho-interacting kinase</fullName>
    </submittedName>
</protein>
<keyword evidence="1" id="KW-0597">Phosphoprotein</keyword>
<dbReference type="InterPro" id="IPR050839">
    <property type="entry name" value="Rho-assoc_Ser/Thr_Kinase"/>
</dbReference>
<comment type="catalytic activity">
    <reaction evidence="5">
        <text>L-seryl-[protein] + ATP = O-phospho-L-seryl-[protein] + ADP + H(+)</text>
        <dbReference type="Rhea" id="RHEA:17989"/>
        <dbReference type="Rhea" id="RHEA-COMP:9863"/>
        <dbReference type="Rhea" id="RHEA-COMP:11604"/>
        <dbReference type="ChEBI" id="CHEBI:15378"/>
        <dbReference type="ChEBI" id="CHEBI:29999"/>
        <dbReference type="ChEBI" id="CHEBI:30616"/>
        <dbReference type="ChEBI" id="CHEBI:83421"/>
        <dbReference type="ChEBI" id="CHEBI:456216"/>
        <dbReference type="EC" id="2.7.11.1"/>
    </reaction>
</comment>
<dbReference type="GO" id="GO:0005737">
    <property type="term" value="C:cytoplasm"/>
    <property type="evidence" value="ECO:0007669"/>
    <property type="project" value="TreeGrafter"/>
</dbReference>
<dbReference type="GO" id="GO:0031032">
    <property type="term" value="P:actomyosin structure organization"/>
    <property type="evidence" value="ECO:0007669"/>
    <property type="project" value="TreeGrafter"/>
</dbReference>
<feature type="compositionally biased region" description="Polar residues" evidence="7">
    <location>
        <begin position="1745"/>
        <end position="1763"/>
    </location>
</feature>
<organism evidence="11 12">
    <name type="scientific">Holothuria leucospilota</name>
    <name type="common">Black long sea cucumber</name>
    <name type="synonym">Mertensiothuria leucospilota</name>
    <dbReference type="NCBI Taxonomy" id="206669"/>
    <lineage>
        <taxon>Eukaryota</taxon>
        <taxon>Metazoa</taxon>
        <taxon>Echinodermata</taxon>
        <taxon>Eleutherozoa</taxon>
        <taxon>Echinozoa</taxon>
        <taxon>Holothuroidea</taxon>
        <taxon>Aspidochirotacea</taxon>
        <taxon>Aspidochirotida</taxon>
        <taxon>Holothuriidae</taxon>
        <taxon>Holothuria</taxon>
    </lineage>
</organism>
<feature type="domain" description="PH" evidence="8">
    <location>
        <begin position="1231"/>
        <end position="1351"/>
    </location>
</feature>
<dbReference type="InterPro" id="IPR011993">
    <property type="entry name" value="PH-like_dom_sf"/>
</dbReference>
<dbReference type="InterPro" id="IPR046349">
    <property type="entry name" value="C1-like_sf"/>
</dbReference>
<feature type="domain" description="CNH" evidence="10">
    <location>
        <begin position="1380"/>
        <end position="1674"/>
    </location>
</feature>
<dbReference type="CDD" id="cd20814">
    <property type="entry name" value="CRIK"/>
    <property type="match status" value="1"/>
</dbReference>
<dbReference type="GO" id="GO:0004674">
    <property type="term" value="F:protein serine/threonine kinase activity"/>
    <property type="evidence" value="ECO:0007669"/>
    <property type="project" value="UniProtKB-EC"/>
</dbReference>
<dbReference type="Gene3D" id="2.30.29.30">
    <property type="entry name" value="Pleckstrin-homology domain (PH domain)/Phosphotyrosine-binding domain (PTB)"/>
    <property type="match status" value="1"/>
</dbReference>
<dbReference type="Pfam" id="PF00169">
    <property type="entry name" value="PH"/>
    <property type="match status" value="1"/>
</dbReference>
<evidence type="ECO:0000256" key="2">
    <source>
        <dbReference type="ARBA" id="ARBA00022723"/>
    </source>
</evidence>
<dbReference type="CDD" id="cd00821">
    <property type="entry name" value="PH"/>
    <property type="match status" value="1"/>
</dbReference>
<comment type="caution">
    <text evidence="11">The sequence shown here is derived from an EMBL/GenBank/DDBJ whole genome shotgun (WGS) entry which is preliminary data.</text>
</comment>
<dbReference type="EMBL" id="JAIZAY010000004">
    <property type="protein sequence ID" value="KAJ8043686.1"/>
    <property type="molecule type" value="Genomic_DNA"/>
</dbReference>
<dbReference type="PROSITE" id="PS50081">
    <property type="entry name" value="ZF_DAG_PE_2"/>
    <property type="match status" value="1"/>
</dbReference>
<proteinExistence type="predicted"/>
<dbReference type="SMART" id="SM00233">
    <property type="entry name" value="PH"/>
    <property type="match status" value="1"/>
</dbReference>
<dbReference type="InterPro" id="IPR001180">
    <property type="entry name" value="CNH_dom"/>
</dbReference>
<feature type="compositionally biased region" description="Basic and acidic residues" evidence="7">
    <location>
        <begin position="791"/>
        <end position="859"/>
    </location>
</feature>
<dbReference type="SMART" id="SM00109">
    <property type="entry name" value="C1"/>
    <property type="match status" value="1"/>
</dbReference>
<dbReference type="PROSITE" id="PS00479">
    <property type="entry name" value="ZF_DAG_PE_1"/>
    <property type="match status" value="1"/>
</dbReference>
<evidence type="ECO:0000256" key="3">
    <source>
        <dbReference type="ARBA" id="ARBA00022833"/>
    </source>
</evidence>
<dbReference type="PROSITE" id="PS50219">
    <property type="entry name" value="CNH"/>
    <property type="match status" value="1"/>
</dbReference>
<feature type="compositionally biased region" description="Basic and acidic residues" evidence="7">
    <location>
        <begin position="716"/>
        <end position="743"/>
    </location>
</feature>
<dbReference type="PROSITE" id="PS50003">
    <property type="entry name" value="PH_DOMAIN"/>
    <property type="match status" value="1"/>
</dbReference>
<feature type="region of interest" description="Disordered" evidence="7">
    <location>
        <begin position="791"/>
        <end position="864"/>
    </location>
</feature>
<feature type="region of interest" description="Disordered" evidence="7">
    <location>
        <begin position="1"/>
        <end position="21"/>
    </location>
</feature>
<dbReference type="SUPFAM" id="SSF50729">
    <property type="entry name" value="PH domain-like"/>
    <property type="match status" value="1"/>
</dbReference>
<keyword evidence="6" id="KW-0175">Coiled coil</keyword>
<evidence type="ECO:0000256" key="7">
    <source>
        <dbReference type="SAM" id="MobiDB-lite"/>
    </source>
</evidence>
<dbReference type="PANTHER" id="PTHR22988">
    <property type="entry name" value="MYOTONIC DYSTROPHY S/T KINASE-RELATED"/>
    <property type="match status" value="1"/>
</dbReference>
<accession>A0A9Q1CEX2</accession>
<evidence type="ECO:0000313" key="11">
    <source>
        <dbReference type="EMBL" id="KAJ8043686.1"/>
    </source>
</evidence>
<feature type="region of interest" description="Disordered" evidence="7">
    <location>
        <begin position="1703"/>
        <end position="1763"/>
    </location>
</feature>
<dbReference type="Pfam" id="PF00130">
    <property type="entry name" value="C1_1"/>
    <property type="match status" value="1"/>
</dbReference>
<gene>
    <name evidence="11" type="ORF">HOLleu_10890</name>
</gene>
<dbReference type="GO" id="GO:0046872">
    <property type="term" value="F:metal ion binding"/>
    <property type="evidence" value="ECO:0007669"/>
    <property type="project" value="UniProtKB-KW"/>
</dbReference>
<dbReference type="InterPro" id="IPR001849">
    <property type="entry name" value="PH_domain"/>
</dbReference>
<feature type="domain" description="Phorbol-ester/DAG-type" evidence="9">
    <location>
        <begin position="1148"/>
        <end position="1197"/>
    </location>
</feature>
<evidence type="ECO:0000259" key="8">
    <source>
        <dbReference type="PROSITE" id="PS50003"/>
    </source>
</evidence>
<dbReference type="SUPFAM" id="SSF57889">
    <property type="entry name" value="Cysteine-rich domain"/>
    <property type="match status" value="1"/>
</dbReference>
<dbReference type="Gene3D" id="1.10.287.1490">
    <property type="match status" value="2"/>
</dbReference>
<evidence type="ECO:0000256" key="4">
    <source>
        <dbReference type="ARBA" id="ARBA00047899"/>
    </source>
</evidence>
<keyword evidence="11" id="KW-0808">Transferase</keyword>
<dbReference type="GO" id="GO:0005856">
    <property type="term" value="C:cytoskeleton"/>
    <property type="evidence" value="ECO:0007669"/>
    <property type="project" value="TreeGrafter"/>
</dbReference>
<reference evidence="11" key="1">
    <citation type="submission" date="2021-10" db="EMBL/GenBank/DDBJ databases">
        <title>Tropical sea cucumber genome reveals ecological adaptation and Cuvierian tubules defense mechanism.</title>
        <authorList>
            <person name="Chen T."/>
        </authorList>
    </citation>
    <scope>NUCLEOTIDE SEQUENCE</scope>
    <source>
        <strain evidence="11">Nanhai2018</strain>
        <tissue evidence="11">Muscle</tissue>
    </source>
</reference>